<dbReference type="PROSITE" id="PS50941">
    <property type="entry name" value="CHIT_BIND_I_2"/>
    <property type="match status" value="3"/>
</dbReference>
<feature type="disulfide bond" evidence="4">
    <location>
        <begin position="135"/>
        <end position="147"/>
    </location>
</feature>
<feature type="domain" description="Chitin-binding type-1" evidence="7">
    <location>
        <begin position="121"/>
        <end position="172"/>
    </location>
</feature>
<dbReference type="InterPro" id="IPR001223">
    <property type="entry name" value="Glyco_hydro18_cat"/>
</dbReference>
<proteinExistence type="inferred from homology"/>
<evidence type="ECO:0000313" key="9">
    <source>
        <dbReference type="EMBL" id="EQB47923.1"/>
    </source>
</evidence>
<evidence type="ECO:0000256" key="4">
    <source>
        <dbReference type="PROSITE-ProRule" id="PRU00261"/>
    </source>
</evidence>
<dbReference type="OrthoDB" id="73875at2759"/>
<protein>
    <recommendedName>
        <fullName evidence="2">chitinase</fullName>
        <ecNumber evidence="2">3.2.1.14</ecNumber>
    </recommendedName>
</protein>
<dbReference type="InterPro" id="IPR017853">
    <property type="entry name" value="GH"/>
</dbReference>
<feature type="region of interest" description="Disordered" evidence="5">
    <location>
        <begin position="639"/>
        <end position="662"/>
    </location>
</feature>
<dbReference type="CDD" id="cd00035">
    <property type="entry name" value="ChtBD1"/>
    <property type="match status" value="1"/>
</dbReference>
<dbReference type="PANTHER" id="PTHR11177">
    <property type="entry name" value="CHITINASE"/>
    <property type="match status" value="1"/>
</dbReference>
<dbReference type="InterPro" id="IPR050314">
    <property type="entry name" value="Glycosyl_Hydrlase_18"/>
</dbReference>
<dbReference type="InterPro" id="IPR036861">
    <property type="entry name" value="Endochitinase-like_sf"/>
</dbReference>
<accession>T0K4Q0</accession>
<evidence type="ECO:0000256" key="2">
    <source>
        <dbReference type="ARBA" id="ARBA00012729"/>
    </source>
</evidence>
<dbReference type="PROSITE" id="PS51910">
    <property type="entry name" value="GH18_2"/>
    <property type="match status" value="1"/>
</dbReference>
<name>T0K4Q0_COLGC</name>
<dbReference type="InterPro" id="IPR001002">
    <property type="entry name" value="Chitin-bd_1"/>
</dbReference>
<keyword evidence="4" id="KW-1015">Disulfide bond</keyword>
<feature type="domain" description="Chitin-binding type-1" evidence="7">
    <location>
        <begin position="590"/>
        <end position="635"/>
    </location>
</feature>
<dbReference type="Gene3D" id="3.10.50.10">
    <property type="match status" value="1"/>
</dbReference>
<reference evidence="10" key="1">
    <citation type="journal article" date="2013" name="Mol. Plant Microbe Interact.">
        <title>Global aspects of pacC regulation of pathogenicity genes in Colletotrichum gloeosporioides as revealed by transcriptome analysis.</title>
        <authorList>
            <person name="Alkan N."/>
            <person name="Meng X."/>
            <person name="Friedlander G."/>
            <person name="Reuveni E."/>
            <person name="Sukno S."/>
            <person name="Sherman A."/>
            <person name="Thon M."/>
            <person name="Fluhr R."/>
            <person name="Prusky D."/>
        </authorList>
    </citation>
    <scope>NUCLEOTIDE SEQUENCE [LARGE SCALE GENOMIC DNA]</scope>
    <source>
        <strain evidence="10">Cg-14</strain>
    </source>
</reference>
<keyword evidence="3 4" id="KW-0147">Chitin-binding</keyword>
<dbReference type="Gene3D" id="3.30.60.10">
    <property type="entry name" value="Endochitinase-like"/>
    <property type="match status" value="3"/>
</dbReference>
<feature type="disulfide bond" evidence="4">
    <location>
        <begin position="610"/>
        <end position="624"/>
    </location>
</feature>
<evidence type="ECO:0000256" key="3">
    <source>
        <dbReference type="ARBA" id="ARBA00022669"/>
    </source>
</evidence>
<gene>
    <name evidence="9" type="ORF">CGLO_12896</name>
</gene>
<dbReference type="CDD" id="cd11618">
    <property type="entry name" value="ChtBD1_1"/>
    <property type="match status" value="2"/>
</dbReference>
<dbReference type="SUPFAM" id="SSF54556">
    <property type="entry name" value="Chitinase insertion domain"/>
    <property type="match status" value="1"/>
</dbReference>
<feature type="chain" id="PRO_5004578646" description="chitinase" evidence="6">
    <location>
        <begin position="23"/>
        <end position="904"/>
    </location>
</feature>
<dbReference type="AlphaFoldDB" id="T0K4Q0"/>
<sequence length="904" mass="97193">MVGKQLLVVALTAATLLHGGSCERPPSLTHQNPYADADRDPLADYMELRDNVTEYMPERRRSIRPISEWRNHADILKRQAQAAGEGALLCPTGECADGSKDGICGYGDLCGAGCKSNCDATAMCGKESAGGAIKCGMDLCCSSGGWCGTSETHCIGPNKFSPCQEGFGKCSIIRPKTCGEGSGTTGGRTIGYYQASNVRDRVCNRIAPSQIKTAGYSHLYFAFASIDPASFAVIPAQAADEPLMREFTALKKSGLQTWVAVGGYDFSDKERSTHTTWHDLCASPAARAAFIASGKTFMDKYGFQGMDLDWEYPGDPKRGGSRADIANFVLLLKEMRASYGSQYGISLTLPPDIWYGQYFDAKGLEPYVDHFGFMSYDLHGSWDSDVKTLGAIIRGQADVREIYNNTIPLAYADLDFSKIVFGVAWYGRGYTVSDTTCNTLGCGFKGPSKPAKCTNQAGVMSLTEIQDLIKEKGLKPRLLEGAMMKELTWDDQWIGYDDEETVALKKKFANNYCFGGTMAWSVDFNSGTGDSNSAPVSTDGQCGPSNGGTTCTGSTFGKCCSSSGWCGTDDAHCGSGCQSGDCVKGAVTTDGSCGIGANDAICGSWPQGDCCSPQGWCGNTDAHCGTGCQSGSCKNKGTSTKPTSSAGGSGSTPTKSSVATPTATEEAWDMNYNWENHFANDQKCIFYKPPKWEATQNDCNHVCKESNEANHELGVTTSATCVGFYPVDKRIPWESVGKGLSGMVAPGVCVCDNPVINWLGNTFVEMLPAMAQITCYVYIHSFKLVLEEGLEFIPEGKAMSGGMSESKPQNYQVHCEENTETDSFEISTEALVNAAKLFKWTYSTVDAVNAFTHWLHPCDTDLVPKDFEDVFDKLTSISDEVVGWVKPSKVAKGSGKKGDKGYPN</sequence>
<feature type="domain" description="GH18" evidence="8">
    <location>
        <begin position="187"/>
        <end position="542"/>
    </location>
</feature>
<dbReference type="EC" id="3.2.1.14" evidence="2"/>
<keyword evidence="6" id="KW-0732">Signal</keyword>
<dbReference type="EMBL" id="AMYD01002790">
    <property type="protein sequence ID" value="EQB47923.1"/>
    <property type="molecule type" value="Genomic_DNA"/>
</dbReference>
<dbReference type="SMART" id="SM00636">
    <property type="entry name" value="Glyco_18"/>
    <property type="match status" value="1"/>
</dbReference>
<feature type="disulfide bond" evidence="4">
    <location>
        <begin position="559"/>
        <end position="573"/>
    </location>
</feature>
<dbReference type="HOGENOM" id="CLU_320778_0_0_1"/>
<dbReference type="Gene3D" id="3.20.20.80">
    <property type="entry name" value="Glycosidases"/>
    <property type="match status" value="1"/>
</dbReference>
<evidence type="ECO:0000256" key="1">
    <source>
        <dbReference type="ARBA" id="ARBA00008682"/>
    </source>
</evidence>
<evidence type="ECO:0000259" key="7">
    <source>
        <dbReference type="PROSITE" id="PS50941"/>
    </source>
</evidence>
<feature type="signal peptide" evidence="6">
    <location>
        <begin position="1"/>
        <end position="22"/>
    </location>
</feature>
<dbReference type="SMART" id="SM00270">
    <property type="entry name" value="ChtBD1"/>
    <property type="match status" value="3"/>
</dbReference>
<dbReference type="InterPro" id="IPR011583">
    <property type="entry name" value="Chitinase_II/V-like_cat"/>
</dbReference>
<evidence type="ECO:0000313" key="10">
    <source>
        <dbReference type="Proteomes" id="UP000015530"/>
    </source>
</evidence>
<comment type="caution">
    <text evidence="9">The sequence shown here is derived from an EMBL/GenBank/DDBJ whole genome shotgun (WGS) entry which is preliminary data.</text>
</comment>
<evidence type="ECO:0000256" key="6">
    <source>
        <dbReference type="SAM" id="SignalP"/>
    </source>
</evidence>
<dbReference type="SUPFAM" id="SSF51445">
    <property type="entry name" value="(Trans)glycosidases"/>
    <property type="match status" value="1"/>
</dbReference>
<dbReference type="Pfam" id="PF00704">
    <property type="entry name" value="Glyco_hydro_18"/>
    <property type="match status" value="1"/>
</dbReference>
<organism evidence="9 10">
    <name type="scientific">Colletotrichum gloeosporioides (strain Cg-14)</name>
    <name type="common">Anthracnose fungus</name>
    <name type="synonym">Glomerella cingulata</name>
    <dbReference type="NCBI Taxonomy" id="1237896"/>
    <lineage>
        <taxon>Eukaryota</taxon>
        <taxon>Fungi</taxon>
        <taxon>Dikarya</taxon>
        <taxon>Ascomycota</taxon>
        <taxon>Pezizomycotina</taxon>
        <taxon>Sordariomycetes</taxon>
        <taxon>Hypocreomycetidae</taxon>
        <taxon>Glomerellales</taxon>
        <taxon>Glomerellaceae</taxon>
        <taxon>Colletotrichum</taxon>
        <taxon>Colletotrichum gloeosporioides species complex</taxon>
    </lineage>
</organism>
<dbReference type="Pfam" id="PF00187">
    <property type="entry name" value="Chitin_bind_1"/>
    <property type="match status" value="2"/>
</dbReference>
<dbReference type="InterPro" id="IPR029070">
    <property type="entry name" value="Chitinase_insertion_sf"/>
</dbReference>
<feature type="disulfide bond" evidence="4">
    <location>
        <begin position="140"/>
        <end position="154"/>
    </location>
</feature>
<dbReference type="GO" id="GO:0008843">
    <property type="term" value="F:endochitinase activity"/>
    <property type="evidence" value="ECO:0007669"/>
    <property type="project" value="UniProtKB-EC"/>
</dbReference>
<comment type="caution">
    <text evidence="4">Lacks conserved residue(s) required for the propagation of feature annotation.</text>
</comment>
<evidence type="ECO:0000259" key="8">
    <source>
        <dbReference type="PROSITE" id="PS51910"/>
    </source>
</evidence>
<feature type="domain" description="Chitin-binding type-1" evidence="7">
    <location>
        <begin position="539"/>
        <end position="584"/>
    </location>
</feature>
<evidence type="ECO:0000256" key="5">
    <source>
        <dbReference type="SAM" id="MobiDB-lite"/>
    </source>
</evidence>
<dbReference type="GO" id="GO:0008061">
    <property type="term" value="F:chitin binding"/>
    <property type="evidence" value="ECO:0007669"/>
    <property type="project" value="UniProtKB-UniRule"/>
</dbReference>
<dbReference type="GO" id="GO:0005975">
    <property type="term" value="P:carbohydrate metabolic process"/>
    <property type="evidence" value="ECO:0007669"/>
    <property type="project" value="InterPro"/>
</dbReference>
<feature type="compositionally biased region" description="Low complexity" evidence="5">
    <location>
        <begin position="639"/>
        <end position="657"/>
    </location>
</feature>
<keyword evidence="9" id="KW-0378">Hydrolase</keyword>
<comment type="similarity">
    <text evidence="1">Belongs to the glycosyl hydrolase 18 family. Chitinase class V subfamily.</text>
</comment>
<dbReference type="Proteomes" id="UP000015530">
    <property type="component" value="Unassembled WGS sequence"/>
</dbReference>
<dbReference type="PANTHER" id="PTHR11177:SF333">
    <property type="entry name" value="CHITINASE"/>
    <property type="match status" value="1"/>
</dbReference>
<dbReference type="SUPFAM" id="SSF57016">
    <property type="entry name" value="Plant lectins/antimicrobial peptides"/>
    <property type="match status" value="3"/>
</dbReference>